<keyword evidence="3" id="KW-1185">Reference proteome</keyword>
<sequence>MLTFYGQPKFKSDGATRPPIGYELFIREHTAAGWQLPKDFNAITVAQLKALLLKTMPLMPANVVSVAFNLEPAQFIDHSYIDMIAEVQQTTSIILYTELTERADDQVTVQQLLAAAKYFHKLNLQVCVDDVGSGRNTLGLVLALNDYVDEYKFACQNFRFAADFKQITEILDPWYALAQRHKKVFAIEGIETAAELAIVDKDYPCDIVQGYYTGRPVPLNIEV</sequence>
<dbReference type="EMBL" id="JBHSSL010000086">
    <property type="protein sequence ID" value="MFC6171019.1"/>
    <property type="molecule type" value="Genomic_DNA"/>
</dbReference>
<comment type="caution">
    <text evidence="2">The sequence shown here is derived from an EMBL/GenBank/DDBJ whole genome shotgun (WGS) entry which is preliminary data.</text>
</comment>
<evidence type="ECO:0000313" key="2">
    <source>
        <dbReference type="EMBL" id="MFC6171019.1"/>
    </source>
</evidence>
<dbReference type="PANTHER" id="PTHR33121:SF70">
    <property type="entry name" value="SIGNALING PROTEIN YKOW"/>
    <property type="match status" value="1"/>
</dbReference>
<protein>
    <submittedName>
        <fullName evidence="2">EAL domain-containing protein</fullName>
    </submittedName>
</protein>
<dbReference type="Gene3D" id="3.20.20.450">
    <property type="entry name" value="EAL domain"/>
    <property type="match status" value="1"/>
</dbReference>
<evidence type="ECO:0000259" key="1">
    <source>
        <dbReference type="PROSITE" id="PS50883"/>
    </source>
</evidence>
<evidence type="ECO:0000313" key="3">
    <source>
        <dbReference type="Proteomes" id="UP001596289"/>
    </source>
</evidence>
<dbReference type="Proteomes" id="UP001596289">
    <property type="component" value="Unassembled WGS sequence"/>
</dbReference>
<dbReference type="RefSeq" id="WP_125554258.1">
    <property type="nucleotide sequence ID" value="NZ_JBHSSL010000086.1"/>
</dbReference>
<dbReference type="InterPro" id="IPR001633">
    <property type="entry name" value="EAL_dom"/>
</dbReference>
<name>A0ABW1RHE7_9LACO</name>
<dbReference type="InterPro" id="IPR050706">
    <property type="entry name" value="Cyclic-di-GMP_PDE-like"/>
</dbReference>
<dbReference type="SUPFAM" id="SSF141868">
    <property type="entry name" value="EAL domain-like"/>
    <property type="match status" value="1"/>
</dbReference>
<dbReference type="PANTHER" id="PTHR33121">
    <property type="entry name" value="CYCLIC DI-GMP PHOSPHODIESTERASE PDEF"/>
    <property type="match status" value="1"/>
</dbReference>
<accession>A0ABW1RHE7</accession>
<dbReference type="InterPro" id="IPR035919">
    <property type="entry name" value="EAL_sf"/>
</dbReference>
<dbReference type="SMART" id="SM00052">
    <property type="entry name" value="EAL"/>
    <property type="match status" value="1"/>
</dbReference>
<organism evidence="2 3">
    <name type="scientific">Loigolactobacillus jiayinensis</name>
    <dbReference type="NCBI Taxonomy" id="2486016"/>
    <lineage>
        <taxon>Bacteria</taxon>
        <taxon>Bacillati</taxon>
        <taxon>Bacillota</taxon>
        <taxon>Bacilli</taxon>
        <taxon>Lactobacillales</taxon>
        <taxon>Lactobacillaceae</taxon>
        <taxon>Loigolactobacillus</taxon>
    </lineage>
</organism>
<dbReference type="PROSITE" id="PS50883">
    <property type="entry name" value="EAL"/>
    <property type="match status" value="1"/>
</dbReference>
<dbReference type="Pfam" id="PF00563">
    <property type="entry name" value="EAL"/>
    <property type="match status" value="1"/>
</dbReference>
<reference evidence="3" key="1">
    <citation type="journal article" date="2019" name="Int. J. Syst. Evol. Microbiol.">
        <title>The Global Catalogue of Microorganisms (GCM) 10K type strain sequencing project: providing services to taxonomists for standard genome sequencing and annotation.</title>
        <authorList>
            <consortium name="The Broad Institute Genomics Platform"/>
            <consortium name="The Broad Institute Genome Sequencing Center for Infectious Disease"/>
            <person name="Wu L."/>
            <person name="Ma J."/>
        </authorList>
    </citation>
    <scope>NUCLEOTIDE SEQUENCE [LARGE SCALE GENOMIC DNA]</scope>
    <source>
        <strain evidence="3">CCM 8904</strain>
    </source>
</reference>
<feature type="domain" description="EAL" evidence="1">
    <location>
        <begin position="1"/>
        <end position="223"/>
    </location>
</feature>
<gene>
    <name evidence="2" type="ORF">ACFQGP_10635</name>
</gene>
<proteinExistence type="predicted"/>